<proteinExistence type="predicted"/>
<accession>A0A923SGF3</accession>
<gene>
    <name evidence="2" type="ORF">H8R25_13855</name>
</gene>
<dbReference type="Proteomes" id="UP000641454">
    <property type="component" value="Unassembled WGS sequence"/>
</dbReference>
<keyword evidence="1" id="KW-1133">Transmembrane helix</keyword>
<evidence type="ECO:0000313" key="2">
    <source>
        <dbReference type="EMBL" id="MBC5845515.1"/>
    </source>
</evidence>
<evidence type="ECO:0000313" key="3">
    <source>
        <dbReference type="Proteomes" id="UP000641454"/>
    </source>
</evidence>
<reference evidence="2 3" key="1">
    <citation type="submission" date="2020-08" db="EMBL/GenBank/DDBJ databases">
        <title>Description of novel Flavobacterium F-392 isolate.</title>
        <authorList>
            <person name="Saticioglu I.B."/>
            <person name="Duman M."/>
            <person name="Altun S."/>
        </authorList>
    </citation>
    <scope>NUCLEOTIDE SEQUENCE [LARGE SCALE GENOMIC DNA]</scope>
    <source>
        <strain evidence="2 3">F-392</strain>
    </source>
</reference>
<keyword evidence="1" id="KW-0812">Transmembrane</keyword>
<feature type="transmembrane region" description="Helical" evidence="1">
    <location>
        <begin position="21"/>
        <end position="41"/>
    </location>
</feature>
<comment type="caution">
    <text evidence="2">The sequence shown here is derived from an EMBL/GenBank/DDBJ whole genome shotgun (WGS) entry which is preliminary data.</text>
</comment>
<keyword evidence="1" id="KW-0472">Membrane</keyword>
<evidence type="ECO:0000256" key="1">
    <source>
        <dbReference type="SAM" id="Phobius"/>
    </source>
</evidence>
<name>A0A923SGF3_9FLAO</name>
<dbReference type="AlphaFoldDB" id="A0A923SGF3"/>
<dbReference type="RefSeq" id="WP_187020170.1">
    <property type="nucleotide sequence ID" value="NZ_JACRUK010000042.1"/>
</dbReference>
<feature type="transmembrane region" description="Helical" evidence="1">
    <location>
        <begin position="47"/>
        <end position="70"/>
    </location>
</feature>
<protein>
    <submittedName>
        <fullName evidence="2">Uncharacterized protein</fullName>
    </submittedName>
</protein>
<dbReference type="EMBL" id="JACRUL010000041">
    <property type="protein sequence ID" value="MBC5845515.1"/>
    <property type="molecule type" value="Genomic_DNA"/>
</dbReference>
<sequence length="133" mass="15017">MNLKYNEVDKTIEVKDGLKTHLFLMKFLMIVTLTNSMLNLSDVVTSTFGYVTIIWLILGVVAGGFLYHFIFKRTGLEKIPADQIQGFNERVSSGRKKYSLSLKNGKTRDLPEVKTAEEAKKVTTMLKKNGVLV</sequence>
<keyword evidence="3" id="KW-1185">Reference proteome</keyword>
<organism evidence="2 3">
    <name type="scientific">Flavobacterium muglaense</name>
    <dbReference type="NCBI Taxonomy" id="2764716"/>
    <lineage>
        <taxon>Bacteria</taxon>
        <taxon>Pseudomonadati</taxon>
        <taxon>Bacteroidota</taxon>
        <taxon>Flavobacteriia</taxon>
        <taxon>Flavobacteriales</taxon>
        <taxon>Flavobacteriaceae</taxon>
        <taxon>Flavobacterium</taxon>
    </lineage>
</organism>